<evidence type="ECO:0000259" key="1">
    <source>
        <dbReference type="Pfam" id="PF12937"/>
    </source>
</evidence>
<evidence type="ECO:0000313" key="2">
    <source>
        <dbReference type="EMBL" id="KAJ4329101.1"/>
    </source>
</evidence>
<dbReference type="OrthoDB" id="3759773at2759"/>
<dbReference type="AlphaFoldDB" id="A0A9W8WNC7"/>
<comment type="caution">
    <text evidence="2">The sequence shown here is derived from an EMBL/GenBank/DDBJ whole genome shotgun (WGS) entry which is preliminary data.</text>
</comment>
<proteinExistence type="predicted"/>
<gene>
    <name evidence="2" type="ORF">N0V84_000460</name>
</gene>
<accession>A0A9W8WNC7</accession>
<organism evidence="2 3">
    <name type="scientific">Fusarium piperis</name>
    <dbReference type="NCBI Taxonomy" id="1435070"/>
    <lineage>
        <taxon>Eukaryota</taxon>
        <taxon>Fungi</taxon>
        <taxon>Dikarya</taxon>
        <taxon>Ascomycota</taxon>
        <taxon>Pezizomycotina</taxon>
        <taxon>Sordariomycetes</taxon>
        <taxon>Hypocreomycetidae</taxon>
        <taxon>Hypocreales</taxon>
        <taxon>Nectriaceae</taxon>
        <taxon>Fusarium</taxon>
        <taxon>Fusarium solani species complex</taxon>
    </lineage>
</organism>
<reference evidence="2" key="1">
    <citation type="submission" date="2022-10" db="EMBL/GenBank/DDBJ databases">
        <title>Tapping the CABI collections for fungal endophytes: first genome assemblies for Collariella, Neodidymelliopsis, Ascochyta clinopodiicola, Didymella pomorum, Didymosphaeria variabile, Neocosmospora piperis and Neocucurbitaria cava.</title>
        <authorList>
            <person name="Hill R."/>
        </authorList>
    </citation>
    <scope>NUCLEOTIDE SEQUENCE</scope>
    <source>
        <strain evidence="2">IMI 366586</strain>
    </source>
</reference>
<name>A0A9W8WNC7_9HYPO</name>
<protein>
    <recommendedName>
        <fullName evidence="1">F-box domain-containing protein</fullName>
    </recommendedName>
</protein>
<dbReference type="Proteomes" id="UP001140502">
    <property type="component" value="Unassembled WGS sequence"/>
</dbReference>
<dbReference type="EMBL" id="JAPEUR010000004">
    <property type="protein sequence ID" value="KAJ4329101.1"/>
    <property type="molecule type" value="Genomic_DNA"/>
</dbReference>
<dbReference type="InterPro" id="IPR001810">
    <property type="entry name" value="F-box_dom"/>
</dbReference>
<evidence type="ECO:0000313" key="3">
    <source>
        <dbReference type="Proteomes" id="UP001140502"/>
    </source>
</evidence>
<feature type="domain" description="F-box" evidence="1">
    <location>
        <begin position="15"/>
        <end position="75"/>
    </location>
</feature>
<sequence>MDLSRDTSRGLSVIDLPVEILVQVFSYFQHQDFGVRYNGSIYWPSKVVSIANADEPLLTIYNARQVCRLFNTVASPLLCPFLNLKLDQESLDRAEILLANPHIASGVVGIQVSLEYRPIELAEDINQFAAARRDDLGQMNSAVAWCVDEDGPESDHLQAGNYLAIAGAWNHFLGLRPDTAYTSSDEEDDPHQDFEEGRYEPSEAAMEFYDILCQSHKKYVQLQKLQHELIYSRSFINTLSSLASRLNRPLALRIHDSFDADGLWHRHNAFKILTDNAELGKFLLTTYSWGDMNDVKARITLSQVKILSELPIAMHKAGVVLRHLTVGCLPEFNNFDKLCPGENESPDSPAWEELSAACQHLEIFQGEWGGHPVRTRFLDPKYHVYIERYVNSILSNQHFEHVNITLSPYSLDDGNGNAAVSLPHMPGVLSNINWPRVKKVSINSFSLHQEELEHFCDALSSNLEYIGLVSIDLKSGSWVNILHVLRDKMANSSRARVWMADLRGGELGQKKNRNPLLPGFPRIWELEDPVMVVRFMNYVKGELDENPAAKN</sequence>
<keyword evidence="3" id="KW-1185">Reference proteome</keyword>
<dbReference type="Pfam" id="PF12937">
    <property type="entry name" value="F-box-like"/>
    <property type="match status" value="1"/>
</dbReference>